<organism evidence="5 6">
    <name type="scientific">Friedmanniomyces simplex</name>
    <dbReference type="NCBI Taxonomy" id="329884"/>
    <lineage>
        <taxon>Eukaryota</taxon>
        <taxon>Fungi</taxon>
        <taxon>Dikarya</taxon>
        <taxon>Ascomycota</taxon>
        <taxon>Pezizomycotina</taxon>
        <taxon>Dothideomycetes</taxon>
        <taxon>Dothideomycetidae</taxon>
        <taxon>Mycosphaerellales</taxon>
        <taxon>Teratosphaeriaceae</taxon>
        <taxon>Friedmanniomyces</taxon>
    </lineage>
</organism>
<reference evidence="5 6" key="1">
    <citation type="submission" date="2017-03" db="EMBL/GenBank/DDBJ databases">
        <title>Genomes of endolithic fungi from Antarctica.</title>
        <authorList>
            <person name="Coleine C."/>
            <person name="Masonjones S."/>
            <person name="Stajich J.E."/>
        </authorList>
    </citation>
    <scope>NUCLEOTIDE SEQUENCE [LARGE SCALE GENOMIC DNA]</scope>
    <source>
        <strain evidence="5 6">CCFEE 5184</strain>
    </source>
</reference>
<dbReference type="PROSITE" id="PS50102">
    <property type="entry name" value="RRM"/>
    <property type="match status" value="2"/>
</dbReference>
<keyword evidence="1 2" id="KW-0694">RNA-binding</keyword>
<dbReference type="InterPro" id="IPR000504">
    <property type="entry name" value="RRM_dom"/>
</dbReference>
<dbReference type="OrthoDB" id="6730379at2759"/>
<dbReference type="InterPro" id="IPR035979">
    <property type="entry name" value="RBD_domain_sf"/>
</dbReference>
<feature type="domain" description="RRM" evidence="4">
    <location>
        <begin position="338"/>
        <end position="416"/>
    </location>
</feature>
<dbReference type="PANTHER" id="PTHR48027">
    <property type="entry name" value="HETEROGENEOUS NUCLEAR RIBONUCLEOPROTEIN 87F-RELATED"/>
    <property type="match status" value="1"/>
</dbReference>
<comment type="caution">
    <text evidence="5">The sequence shown here is derived from an EMBL/GenBank/DDBJ whole genome shotgun (WGS) entry which is preliminary data.</text>
</comment>
<evidence type="ECO:0000313" key="5">
    <source>
        <dbReference type="EMBL" id="TKA82764.1"/>
    </source>
</evidence>
<sequence length="451" mass="48635">MVAVAGVVKGVEGVFVLRRVAVKALALQPSRQLSTLRPQATRVTTLKPTLLRSFHQSRLWLAEQDVRSDEASPAEAETSGETVTTEPSAAEEQIKEESVLSHDTTGGNSEPTATDSGPALNTSSYDANAMPSYTSEGSTEFTETQREPARPEQSESFTSQAQDLASSAAQTVQSTAASVSQTARAAYDRTADRAQQPRRGRDDQFGSPRGNDYPGRSQQDFPPPRRSNNDAPPSRILYVGNLFFEVTAPQLEAEFATFGVVTNSRVVTDARGLSKGFAYVEFEDQAAADQAKRELNQKVFQGRRLAVQYHMRREPRDMSGGGGGGAGRERREPSAPTKTLFIGNMSYQMSDKDLNDLFREIRNVLDVRVAIDRRSGQPRGFAHADFVDVASAERGKEMLASKVIYGRQLKVDFSAGSSGGSRGEGGGGREGREGRGSGSGSGEGGEMSQGY</sequence>
<name>A0A4U0XXS3_9PEZI</name>
<gene>
    <name evidence="5" type="ORF">B0A55_01107</name>
</gene>
<dbReference type="EMBL" id="NAJQ01000026">
    <property type="protein sequence ID" value="TKA82764.1"/>
    <property type="molecule type" value="Genomic_DNA"/>
</dbReference>
<feature type="compositionally biased region" description="Polar residues" evidence="3">
    <location>
        <begin position="101"/>
        <end position="142"/>
    </location>
</feature>
<dbReference type="AlphaFoldDB" id="A0A4U0XXS3"/>
<dbReference type="CDD" id="cd00590">
    <property type="entry name" value="RRM_SF"/>
    <property type="match status" value="1"/>
</dbReference>
<accession>A0A4U0XXS3</accession>
<protein>
    <recommendedName>
        <fullName evidence="4">RRM domain-containing protein</fullName>
    </recommendedName>
</protein>
<dbReference type="InterPro" id="IPR012677">
    <property type="entry name" value="Nucleotide-bd_a/b_plait_sf"/>
</dbReference>
<feature type="region of interest" description="Disordered" evidence="3">
    <location>
        <begin position="64"/>
        <end position="233"/>
    </location>
</feature>
<dbReference type="Gene3D" id="3.30.70.330">
    <property type="match status" value="2"/>
</dbReference>
<evidence type="ECO:0000256" key="1">
    <source>
        <dbReference type="ARBA" id="ARBA00022884"/>
    </source>
</evidence>
<evidence type="ECO:0000256" key="3">
    <source>
        <dbReference type="SAM" id="MobiDB-lite"/>
    </source>
</evidence>
<evidence type="ECO:0000259" key="4">
    <source>
        <dbReference type="PROSITE" id="PS50102"/>
    </source>
</evidence>
<dbReference type="SUPFAM" id="SSF54928">
    <property type="entry name" value="RNA-binding domain, RBD"/>
    <property type="match status" value="2"/>
</dbReference>
<proteinExistence type="predicted"/>
<feature type="region of interest" description="Disordered" evidence="3">
    <location>
        <begin position="413"/>
        <end position="451"/>
    </location>
</feature>
<evidence type="ECO:0000313" key="6">
    <source>
        <dbReference type="Proteomes" id="UP000309340"/>
    </source>
</evidence>
<feature type="compositionally biased region" description="Low complexity" evidence="3">
    <location>
        <begin position="159"/>
        <end position="185"/>
    </location>
</feature>
<dbReference type="STRING" id="329884.A0A4U0XXS3"/>
<dbReference type="GO" id="GO:0003723">
    <property type="term" value="F:RNA binding"/>
    <property type="evidence" value="ECO:0007669"/>
    <property type="project" value="UniProtKB-UniRule"/>
</dbReference>
<keyword evidence="6" id="KW-1185">Reference proteome</keyword>
<feature type="compositionally biased region" description="Gly residues" evidence="3">
    <location>
        <begin position="436"/>
        <end position="451"/>
    </location>
</feature>
<feature type="compositionally biased region" description="Basic and acidic residues" evidence="3">
    <location>
        <begin position="143"/>
        <end position="153"/>
    </location>
</feature>
<dbReference type="SMART" id="SM00360">
    <property type="entry name" value="RRM"/>
    <property type="match status" value="2"/>
</dbReference>
<feature type="compositionally biased region" description="Gly residues" evidence="3">
    <location>
        <begin position="417"/>
        <end position="426"/>
    </location>
</feature>
<feature type="domain" description="RRM" evidence="4">
    <location>
        <begin position="235"/>
        <end position="312"/>
    </location>
</feature>
<dbReference type="Pfam" id="PF00076">
    <property type="entry name" value="RRM_1"/>
    <property type="match status" value="2"/>
</dbReference>
<dbReference type="InterPro" id="IPR052462">
    <property type="entry name" value="SLIRP/GR-RBP-like"/>
</dbReference>
<evidence type="ECO:0000256" key="2">
    <source>
        <dbReference type="PROSITE-ProRule" id="PRU00176"/>
    </source>
</evidence>
<feature type="region of interest" description="Disordered" evidence="3">
    <location>
        <begin position="314"/>
        <end position="335"/>
    </location>
</feature>
<dbReference type="Proteomes" id="UP000309340">
    <property type="component" value="Unassembled WGS sequence"/>
</dbReference>